<dbReference type="CDD" id="cd17339">
    <property type="entry name" value="MFS_NIMT_CynX_like"/>
    <property type="match status" value="1"/>
</dbReference>
<dbReference type="OrthoDB" id="5317164at2"/>
<dbReference type="AlphaFoldDB" id="A0A3A1YZG7"/>
<dbReference type="PANTHER" id="PTHR23523">
    <property type="match status" value="1"/>
</dbReference>
<evidence type="ECO:0000256" key="2">
    <source>
        <dbReference type="ARBA" id="ARBA00022989"/>
    </source>
</evidence>
<feature type="transmembrane region" description="Helical" evidence="5">
    <location>
        <begin position="67"/>
        <end position="88"/>
    </location>
</feature>
<organism evidence="7 8">
    <name type="scientific">Neopusillimonas maritima</name>
    <dbReference type="NCBI Taxonomy" id="2026239"/>
    <lineage>
        <taxon>Bacteria</taxon>
        <taxon>Pseudomonadati</taxon>
        <taxon>Pseudomonadota</taxon>
        <taxon>Betaproteobacteria</taxon>
        <taxon>Burkholderiales</taxon>
        <taxon>Alcaligenaceae</taxon>
        <taxon>Neopusillimonas</taxon>
    </lineage>
</organism>
<dbReference type="EMBL" id="NQYH01000001">
    <property type="protein sequence ID" value="RIY42568.1"/>
    <property type="molecule type" value="Genomic_DNA"/>
</dbReference>
<evidence type="ECO:0000256" key="1">
    <source>
        <dbReference type="ARBA" id="ARBA00022692"/>
    </source>
</evidence>
<gene>
    <name evidence="7" type="ORF">CJP73_03870</name>
</gene>
<evidence type="ECO:0000313" key="7">
    <source>
        <dbReference type="EMBL" id="RIY42568.1"/>
    </source>
</evidence>
<evidence type="ECO:0000256" key="4">
    <source>
        <dbReference type="SAM" id="MobiDB-lite"/>
    </source>
</evidence>
<feature type="transmembrane region" description="Helical" evidence="5">
    <location>
        <begin position="188"/>
        <end position="207"/>
    </location>
</feature>
<dbReference type="InterPro" id="IPR052524">
    <property type="entry name" value="MFS_Cyanate_Porter"/>
</dbReference>
<accession>A0A3A1YZG7</accession>
<feature type="compositionally biased region" description="Polar residues" evidence="4">
    <location>
        <begin position="1"/>
        <end position="12"/>
    </location>
</feature>
<reference evidence="7 8" key="1">
    <citation type="submission" date="2017-08" db="EMBL/GenBank/DDBJ databases">
        <title>Pusillimonas indicus sp. nov., a member of the family Alcaligenaceae isolated from surface seawater.</title>
        <authorList>
            <person name="Li J."/>
        </authorList>
    </citation>
    <scope>NUCLEOTIDE SEQUENCE [LARGE SCALE GENOMIC DNA]</scope>
    <source>
        <strain evidence="7 8">L52-1-41</strain>
    </source>
</reference>
<evidence type="ECO:0000259" key="6">
    <source>
        <dbReference type="PROSITE" id="PS50850"/>
    </source>
</evidence>
<feature type="transmembrane region" description="Helical" evidence="5">
    <location>
        <begin position="383"/>
        <end position="405"/>
    </location>
</feature>
<feature type="transmembrane region" description="Helical" evidence="5">
    <location>
        <begin position="100"/>
        <end position="118"/>
    </location>
</feature>
<feature type="transmembrane region" description="Helical" evidence="5">
    <location>
        <begin position="157"/>
        <end position="176"/>
    </location>
</feature>
<name>A0A3A1YZG7_9BURK</name>
<dbReference type="Proteomes" id="UP000266206">
    <property type="component" value="Unassembled WGS sequence"/>
</dbReference>
<dbReference type="PROSITE" id="PS50850">
    <property type="entry name" value="MFS"/>
    <property type="match status" value="1"/>
</dbReference>
<dbReference type="PANTHER" id="PTHR23523:SF2">
    <property type="entry name" value="2-NITROIMIDAZOLE TRANSPORTER"/>
    <property type="match status" value="1"/>
</dbReference>
<dbReference type="Gene3D" id="1.20.1250.20">
    <property type="entry name" value="MFS general substrate transporter like domains"/>
    <property type="match status" value="1"/>
</dbReference>
<feature type="transmembrane region" description="Helical" evidence="5">
    <location>
        <begin position="350"/>
        <end position="377"/>
    </location>
</feature>
<comment type="caution">
    <text evidence="7">The sequence shown here is derived from an EMBL/GenBank/DDBJ whole genome shotgun (WGS) entry which is preliminary data.</text>
</comment>
<dbReference type="RefSeq" id="WP_119515497.1">
    <property type="nucleotide sequence ID" value="NZ_NQYH01000001.1"/>
</dbReference>
<dbReference type="Pfam" id="PF07690">
    <property type="entry name" value="MFS_1"/>
    <property type="match status" value="1"/>
</dbReference>
<evidence type="ECO:0000256" key="5">
    <source>
        <dbReference type="SAM" id="Phobius"/>
    </source>
</evidence>
<feature type="transmembrane region" description="Helical" evidence="5">
    <location>
        <begin position="297"/>
        <end position="315"/>
    </location>
</feature>
<sequence>MPDNSSEANTVINKGPAQKSEPERGKKGLAQVLLLITIVYVAMNLRAGLISVGPVIDSIGSSLGLSATALGVLITLPVLCFGVFAPFAPRMLKLQSAERLILFSLILLTGGVVLRSNLGSPGLFVGTFLLGLAISVVMVLLPGIIKRHFPVNAGLMMGLYSTALAAGAATAAGVTVPMEQWLGDWRLALGFWAVPAVLAALAWVPQVRGESAFSARQSTAVPRLRSNWLAWQVTLFMGTQGAIAYSIFGWLPLILIDRGLSSLDAGFVLATLMSIQLSTSITGPWIATRGRDQRPTIFVLMTLVAVGFLGLIYGATSAVYIWAGIFGLGFGGMFAVAMALLVLRSPNPQVAAAISGMSQGIGYVIAAVAPLIVGILHEYTGDWNAVAVFMMLLIAGALWSGLLAGRARFIE</sequence>
<feature type="transmembrane region" description="Helical" evidence="5">
    <location>
        <begin position="228"/>
        <end position="253"/>
    </location>
</feature>
<evidence type="ECO:0000256" key="3">
    <source>
        <dbReference type="ARBA" id="ARBA00023136"/>
    </source>
</evidence>
<dbReference type="InterPro" id="IPR020846">
    <property type="entry name" value="MFS_dom"/>
</dbReference>
<dbReference type="GO" id="GO:0022857">
    <property type="term" value="F:transmembrane transporter activity"/>
    <property type="evidence" value="ECO:0007669"/>
    <property type="project" value="InterPro"/>
</dbReference>
<dbReference type="InterPro" id="IPR011701">
    <property type="entry name" value="MFS"/>
</dbReference>
<feature type="transmembrane region" description="Helical" evidence="5">
    <location>
        <begin position="28"/>
        <end position="47"/>
    </location>
</feature>
<feature type="transmembrane region" description="Helical" evidence="5">
    <location>
        <begin position="321"/>
        <end position="343"/>
    </location>
</feature>
<feature type="transmembrane region" description="Helical" evidence="5">
    <location>
        <begin position="265"/>
        <end position="285"/>
    </location>
</feature>
<dbReference type="SUPFAM" id="SSF103473">
    <property type="entry name" value="MFS general substrate transporter"/>
    <property type="match status" value="1"/>
</dbReference>
<keyword evidence="2 5" id="KW-1133">Transmembrane helix</keyword>
<proteinExistence type="predicted"/>
<feature type="region of interest" description="Disordered" evidence="4">
    <location>
        <begin position="1"/>
        <end position="23"/>
    </location>
</feature>
<feature type="transmembrane region" description="Helical" evidence="5">
    <location>
        <begin position="124"/>
        <end position="145"/>
    </location>
</feature>
<evidence type="ECO:0000313" key="8">
    <source>
        <dbReference type="Proteomes" id="UP000266206"/>
    </source>
</evidence>
<dbReference type="InterPro" id="IPR036259">
    <property type="entry name" value="MFS_trans_sf"/>
</dbReference>
<feature type="domain" description="Major facilitator superfamily (MFS) profile" evidence="6">
    <location>
        <begin position="32"/>
        <end position="408"/>
    </location>
</feature>
<keyword evidence="1 5" id="KW-0812">Transmembrane</keyword>
<protein>
    <submittedName>
        <fullName evidence="7">Cyanate transporter</fullName>
    </submittedName>
</protein>
<keyword evidence="3 5" id="KW-0472">Membrane</keyword>